<organism evidence="1 2">
    <name type="scientific">Saccharibacillus brassicae</name>
    <dbReference type="NCBI Taxonomy" id="2583377"/>
    <lineage>
        <taxon>Bacteria</taxon>
        <taxon>Bacillati</taxon>
        <taxon>Bacillota</taxon>
        <taxon>Bacilli</taxon>
        <taxon>Bacillales</taxon>
        <taxon>Paenibacillaceae</taxon>
        <taxon>Saccharibacillus</taxon>
    </lineage>
</organism>
<dbReference type="Proteomes" id="UP000316968">
    <property type="component" value="Chromosome"/>
</dbReference>
<proteinExistence type="predicted"/>
<name>A0A4Y6US55_SACBS</name>
<evidence type="ECO:0000313" key="1">
    <source>
        <dbReference type="EMBL" id="QDH20503.1"/>
    </source>
</evidence>
<evidence type="ECO:0000313" key="2">
    <source>
        <dbReference type="Proteomes" id="UP000316968"/>
    </source>
</evidence>
<dbReference type="AlphaFoldDB" id="A0A4Y6US55"/>
<dbReference type="EMBL" id="CP041217">
    <property type="protein sequence ID" value="QDH20503.1"/>
    <property type="molecule type" value="Genomic_DNA"/>
</dbReference>
<protein>
    <recommendedName>
        <fullName evidence="3">Bacterial Pleckstrin homology domain-containing protein</fullName>
    </recommendedName>
</protein>
<dbReference type="OrthoDB" id="2691759at2"/>
<dbReference type="RefSeq" id="WP_141447022.1">
    <property type="nucleotide sequence ID" value="NZ_CP041217.1"/>
</dbReference>
<keyword evidence="2" id="KW-1185">Reference proteome</keyword>
<evidence type="ECO:0008006" key="3">
    <source>
        <dbReference type="Google" id="ProtNLM"/>
    </source>
</evidence>
<gene>
    <name evidence="1" type="ORF">FFV09_06290</name>
</gene>
<reference evidence="1 2" key="1">
    <citation type="submission" date="2019-06" db="EMBL/GenBank/DDBJ databases">
        <title>Saccharibacillus brassicae sp. nov., an endophytic bacterium isolated from Chinese cabbage seeds (Brassica pekinensis).</title>
        <authorList>
            <person name="Jiang L."/>
            <person name="Lee J."/>
            <person name="Kim S.W."/>
        </authorList>
    </citation>
    <scope>NUCLEOTIDE SEQUENCE [LARGE SCALE GENOMIC DNA]</scope>
    <source>
        <strain evidence="2">KCTC 43072 / ATSA2</strain>
    </source>
</reference>
<accession>A0A4Y6US55</accession>
<dbReference type="KEGG" id="saca:FFV09_06290"/>
<sequence>MNLIASQPYYQVQREVSEGQQKRSVSDRRIDLYHDRITTHRREFLLTHVFDISYRRIGGGIGLLYLHTSIGVFSYTVNTDPKPFIALFKSMPTDSGRQGEGSS</sequence>